<comment type="similarity">
    <text evidence="1">Belongs to the sulfatase family.</text>
</comment>
<reference evidence="7" key="1">
    <citation type="submission" date="2023-03" db="EMBL/GenBank/DDBJ databases">
        <title>Massive genome expansion in bonnet fungi (Mycena s.s.) driven by repeated elements and novel gene families across ecological guilds.</title>
        <authorList>
            <consortium name="Lawrence Berkeley National Laboratory"/>
            <person name="Harder C.B."/>
            <person name="Miyauchi S."/>
            <person name="Viragh M."/>
            <person name="Kuo A."/>
            <person name="Thoen E."/>
            <person name="Andreopoulos B."/>
            <person name="Lu D."/>
            <person name="Skrede I."/>
            <person name="Drula E."/>
            <person name="Henrissat B."/>
            <person name="Morin E."/>
            <person name="Kohler A."/>
            <person name="Barry K."/>
            <person name="LaButti K."/>
            <person name="Morin E."/>
            <person name="Salamov A."/>
            <person name="Lipzen A."/>
            <person name="Mereny Z."/>
            <person name="Hegedus B."/>
            <person name="Baldrian P."/>
            <person name="Stursova M."/>
            <person name="Weitz H."/>
            <person name="Taylor A."/>
            <person name="Grigoriev I.V."/>
            <person name="Nagy L.G."/>
            <person name="Martin F."/>
            <person name="Kauserud H."/>
        </authorList>
    </citation>
    <scope>NUCLEOTIDE SEQUENCE</scope>
    <source>
        <strain evidence="7">CBHHK067</strain>
    </source>
</reference>
<dbReference type="InterPro" id="IPR050738">
    <property type="entry name" value="Sulfatase"/>
</dbReference>
<dbReference type="AlphaFoldDB" id="A0AAD7DGN0"/>
<dbReference type="PANTHER" id="PTHR42693:SF33">
    <property type="entry name" value="ARYLSULFATASE"/>
    <property type="match status" value="1"/>
</dbReference>
<proteinExistence type="inferred from homology"/>
<keyword evidence="3" id="KW-0378">Hydrolase</keyword>
<organism evidence="7 8">
    <name type="scientific">Mycena rosella</name>
    <name type="common">Pink bonnet</name>
    <name type="synonym">Agaricus rosellus</name>
    <dbReference type="NCBI Taxonomy" id="1033263"/>
    <lineage>
        <taxon>Eukaryota</taxon>
        <taxon>Fungi</taxon>
        <taxon>Dikarya</taxon>
        <taxon>Basidiomycota</taxon>
        <taxon>Agaricomycotina</taxon>
        <taxon>Agaricomycetes</taxon>
        <taxon>Agaricomycetidae</taxon>
        <taxon>Agaricales</taxon>
        <taxon>Marasmiineae</taxon>
        <taxon>Mycenaceae</taxon>
        <taxon>Mycena</taxon>
    </lineage>
</organism>
<dbReference type="EMBL" id="JARKIE010000059">
    <property type="protein sequence ID" value="KAJ7691279.1"/>
    <property type="molecule type" value="Genomic_DNA"/>
</dbReference>
<accession>A0AAD7DGN0</accession>
<evidence type="ECO:0000313" key="7">
    <source>
        <dbReference type="EMBL" id="KAJ7691279.1"/>
    </source>
</evidence>
<dbReference type="PROSITE" id="PS00149">
    <property type="entry name" value="SULFATASE_2"/>
    <property type="match status" value="1"/>
</dbReference>
<gene>
    <name evidence="7" type="ORF">B0H17DRAFT_1159811</name>
</gene>
<dbReference type="InterPro" id="IPR000917">
    <property type="entry name" value="Sulfatase_N"/>
</dbReference>
<feature type="region of interest" description="Disordered" evidence="5">
    <location>
        <begin position="569"/>
        <end position="595"/>
    </location>
</feature>
<evidence type="ECO:0000313" key="8">
    <source>
        <dbReference type="Proteomes" id="UP001221757"/>
    </source>
</evidence>
<dbReference type="InterPro" id="IPR024607">
    <property type="entry name" value="Sulfatase_CS"/>
</dbReference>
<dbReference type="GO" id="GO:0004065">
    <property type="term" value="F:arylsulfatase activity"/>
    <property type="evidence" value="ECO:0007669"/>
    <property type="project" value="TreeGrafter"/>
</dbReference>
<protein>
    <submittedName>
        <fullName evidence="7">Alkaline-phosphatase-like protein</fullName>
    </submittedName>
</protein>
<dbReference type="SUPFAM" id="SSF53649">
    <property type="entry name" value="Alkaline phosphatase-like"/>
    <property type="match status" value="1"/>
</dbReference>
<dbReference type="Pfam" id="PF00884">
    <property type="entry name" value="Sulfatase"/>
    <property type="match status" value="1"/>
</dbReference>
<dbReference type="InterPro" id="IPR017850">
    <property type="entry name" value="Alkaline_phosphatase_core_sf"/>
</dbReference>
<evidence type="ECO:0000259" key="6">
    <source>
        <dbReference type="Pfam" id="PF00884"/>
    </source>
</evidence>
<name>A0AAD7DGN0_MYCRO</name>
<dbReference type="PANTHER" id="PTHR42693">
    <property type="entry name" value="ARYLSULFATASE FAMILY MEMBER"/>
    <property type="match status" value="1"/>
</dbReference>
<feature type="domain" description="Sulfatase N-terminal" evidence="6">
    <location>
        <begin position="11"/>
        <end position="438"/>
    </location>
</feature>
<evidence type="ECO:0000256" key="3">
    <source>
        <dbReference type="ARBA" id="ARBA00022801"/>
    </source>
</evidence>
<dbReference type="GO" id="GO:0046872">
    <property type="term" value="F:metal ion binding"/>
    <property type="evidence" value="ECO:0007669"/>
    <property type="project" value="UniProtKB-KW"/>
</dbReference>
<dbReference type="CDD" id="cd16025">
    <property type="entry name" value="PAS_like"/>
    <property type="match status" value="1"/>
</dbReference>
<dbReference type="Proteomes" id="UP001221757">
    <property type="component" value="Unassembled WGS sequence"/>
</dbReference>
<dbReference type="Gene3D" id="3.30.1120.10">
    <property type="match status" value="1"/>
</dbReference>
<evidence type="ECO:0000256" key="1">
    <source>
        <dbReference type="ARBA" id="ARBA00008779"/>
    </source>
</evidence>
<evidence type="ECO:0000256" key="4">
    <source>
        <dbReference type="ARBA" id="ARBA00022837"/>
    </source>
</evidence>
<sequence>MLGTADKQKRPNFLVILADDLGFSDVGCFGSEINTPNIDKLAASGVRMTDYYAAAACSPTRSMLLSGTDNHIAGIGVMAEHRNFNLKRWNVPGHEGYLNHRIAALPELLQDNGYHTLISGKWHLGLKPEYLPDQRGFDRSFALLPGCGNHYGFEPQFADSDLLQFFERNTPLYVRDGVKVDLAANVTNDPAQFFSSDYYATNLIQYLDERPTDKPFFAYLPFASPHWPLQVHKGYRDKYKGVYDDGPEALRQRRLAKLREMGLISADAVAHDVVAPDMSEWEEMTDEERALSARAMETYAGMVENMDWNIGRVLDHLDKIGERENTFIVFQSDNGAEGASLEAMPVLGQRFMDVIGKYYDNSLENIGEYNSYVWYGPRWAQASTAPSRLYKMYSTEGGIKVPMIVNFSPWTQKHGGEIFNAFATVMDIVPTILELAGIQHPGKSQLFRGRQVEALRGKSWLPFFSALTEKTDLSAAPQALHTVDDPAVGWELFGRAALRSGGWKIVFMPRWAHGKGAWELFDLSTDPGETRDLAQDDPAKLAELVELWEEYVQETGVVWDGELQPQPVPDHGLERTSIIGGDPLEDTRGWMQTRN</sequence>
<keyword evidence="4" id="KW-0106">Calcium</keyword>
<keyword evidence="2" id="KW-0479">Metal-binding</keyword>
<evidence type="ECO:0000256" key="2">
    <source>
        <dbReference type="ARBA" id="ARBA00022723"/>
    </source>
</evidence>
<comment type="caution">
    <text evidence="7">The sequence shown here is derived from an EMBL/GenBank/DDBJ whole genome shotgun (WGS) entry which is preliminary data.</text>
</comment>
<evidence type="ECO:0000256" key="5">
    <source>
        <dbReference type="SAM" id="MobiDB-lite"/>
    </source>
</evidence>
<dbReference type="Gene3D" id="3.40.720.10">
    <property type="entry name" value="Alkaline Phosphatase, subunit A"/>
    <property type="match status" value="1"/>
</dbReference>
<keyword evidence="8" id="KW-1185">Reference proteome</keyword>